<accession>M0PAM1</accession>
<dbReference type="STRING" id="1230455.C462_16145"/>
<gene>
    <name evidence="4" type="ORF">C462_16145</name>
</gene>
<evidence type="ECO:0000256" key="2">
    <source>
        <dbReference type="SAM" id="Phobius"/>
    </source>
</evidence>
<feature type="non-terminal residue" evidence="4">
    <location>
        <position position="133"/>
    </location>
</feature>
<comment type="caution">
    <text evidence="4">The sequence shown here is derived from an EMBL/GenBank/DDBJ whole genome shotgun (WGS) entry which is preliminary data.</text>
</comment>
<keyword evidence="2" id="KW-1133">Transmembrane helix</keyword>
<keyword evidence="2" id="KW-0472">Membrane</keyword>
<dbReference type="SUPFAM" id="SSF55008">
    <property type="entry name" value="HMA, heavy metal-associated domain"/>
    <property type="match status" value="1"/>
</dbReference>
<feature type="transmembrane region" description="Helical" evidence="2">
    <location>
        <begin position="94"/>
        <end position="115"/>
    </location>
</feature>
<sequence length="133" mass="14711">MYSATCEAYLESLAEKQPGVTTAEASYVTETIRVDHDPEIVSNDALRDVLSTLGYTAYLRDDASTGEGETSGTTRRSREMGGIRKRRDDQLLGMRYSVGFLFGAFLLVPYVAILYPAHLASIFDWQALAIFEG</sequence>
<keyword evidence="2" id="KW-0812">Transmembrane</keyword>
<dbReference type="InterPro" id="IPR006121">
    <property type="entry name" value="HMA_dom"/>
</dbReference>
<protein>
    <submittedName>
        <fullName evidence="4">ATPase P</fullName>
    </submittedName>
</protein>
<dbReference type="AlphaFoldDB" id="M0PAM1"/>
<evidence type="ECO:0000313" key="4">
    <source>
        <dbReference type="EMBL" id="EMA66908.1"/>
    </source>
</evidence>
<dbReference type="Proteomes" id="UP000011528">
    <property type="component" value="Unassembled WGS sequence"/>
</dbReference>
<evidence type="ECO:0000313" key="5">
    <source>
        <dbReference type="Proteomes" id="UP000011528"/>
    </source>
</evidence>
<feature type="region of interest" description="Disordered" evidence="1">
    <location>
        <begin position="63"/>
        <end position="82"/>
    </location>
</feature>
<dbReference type="GO" id="GO:0046872">
    <property type="term" value="F:metal ion binding"/>
    <property type="evidence" value="ECO:0007669"/>
    <property type="project" value="InterPro"/>
</dbReference>
<dbReference type="CDD" id="cd00371">
    <property type="entry name" value="HMA"/>
    <property type="match status" value="1"/>
</dbReference>
<dbReference type="PROSITE" id="PS50846">
    <property type="entry name" value="HMA_2"/>
    <property type="match status" value="1"/>
</dbReference>
<reference evidence="4 5" key="1">
    <citation type="journal article" date="2014" name="PLoS Genet.">
        <title>Phylogenetically driven sequencing of extremely halophilic archaea reveals strategies for static and dynamic osmo-response.</title>
        <authorList>
            <person name="Becker E.A."/>
            <person name="Seitzer P.M."/>
            <person name="Tritt A."/>
            <person name="Larsen D."/>
            <person name="Krusor M."/>
            <person name="Yao A.I."/>
            <person name="Wu D."/>
            <person name="Madern D."/>
            <person name="Eisen J.A."/>
            <person name="Darling A.E."/>
            <person name="Facciotti M.T."/>
        </authorList>
    </citation>
    <scope>NUCLEOTIDE SEQUENCE [LARGE SCALE GENOMIC DNA]</scope>
    <source>
        <strain evidence="4 5">JCM 13916</strain>
    </source>
</reference>
<proteinExistence type="predicted"/>
<dbReference type="Pfam" id="PF00403">
    <property type="entry name" value="HMA"/>
    <property type="match status" value="1"/>
</dbReference>
<dbReference type="InterPro" id="IPR036163">
    <property type="entry name" value="HMA_dom_sf"/>
</dbReference>
<organism evidence="4 5">
    <name type="scientific">Halorubrum distributum JCM 13916</name>
    <dbReference type="NCBI Taxonomy" id="1230455"/>
    <lineage>
        <taxon>Archaea</taxon>
        <taxon>Methanobacteriati</taxon>
        <taxon>Methanobacteriota</taxon>
        <taxon>Stenosarchaea group</taxon>
        <taxon>Halobacteria</taxon>
        <taxon>Halobacteriales</taxon>
        <taxon>Haloferacaceae</taxon>
        <taxon>Halorubrum</taxon>
        <taxon>Halorubrum distributum group</taxon>
    </lineage>
</organism>
<name>M0PAM1_9EURY</name>
<dbReference type="Gene3D" id="3.30.70.100">
    <property type="match status" value="1"/>
</dbReference>
<dbReference type="EMBL" id="AOJJ01000092">
    <property type="protein sequence ID" value="EMA66908.1"/>
    <property type="molecule type" value="Genomic_DNA"/>
</dbReference>
<feature type="compositionally biased region" description="Low complexity" evidence="1">
    <location>
        <begin position="65"/>
        <end position="74"/>
    </location>
</feature>
<evidence type="ECO:0000259" key="3">
    <source>
        <dbReference type="PROSITE" id="PS50846"/>
    </source>
</evidence>
<evidence type="ECO:0000256" key="1">
    <source>
        <dbReference type="SAM" id="MobiDB-lite"/>
    </source>
</evidence>
<feature type="domain" description="HMA" evidence="3">
    <location>
        <begin position="1"/>
        <end position="58"/>
    </location>
</feature>